<dbReference type="EMBL" id="AWSO01000914">
    <property type="protein sequence ID" value="ESK86592.1"/>
    <property type="molecule type" value="Genomic_DNA"/>
</dbReference>
<feature type="domain" description="Tc1-like transposase DDE" evidence="1">
    <location>
        <begin position="11"/>
        <end position="61"/>
    </location>
</feature>
<dbReference type="Gene3D" id="3.30.420.10">
    <property type="entry name" value="Ribonuclease H-like superfamily/Ribonuclease H"/>
    <property type="match status" value="1"/>
</dbReference>
<name>V2WYF0_MONRO</name>
<dbReference type="Pfam" id="PF13358">
    <property type="entry name" value="DDE_3"/>
    <property type="match status" value="1"/>
</dbReference>
<protein>
    <submittedName>
        <fullName evidence="2">Transposase</fullName>
    </submittedName>
</protein>
<dbReference type="InterPro" id="IPR038717">
    <property type="entry name" value="Tc1-like_DDE_dom"/>
</dbReference>
<keyword evidence="3" id="KW-1185">Reference proteome</keyword>
<dbReference type="STRING" id="1381753.V2WYF0"/>
<accession>V2WYF0</accession>
<gene>
    <name evidence="2" type="ORF">Moror_9736</name>
</gene>
<evidence type="ECO:0000313" key="2">
    <source>
        <dbReference type="EMBL" id="ESK86592.1"/>
    </source>
</evidence>
<reference evidence="2 3" key="1">
    <citation type="journal article" date="2014" name="BMC Genomics">
        <title>Genome and secretome analysis of the hemibiotrophic fungal pathogen, Moniliophthora roreri, which causes frosty pod rot disease of cacao: mechanisms of the biotrophic and necrotrophic phases.</title>
        <authorList>
            <person name="Meinhardt L.W."/>
            <person name="Costa G.G.L."/>
            <person name="Thomazella D.P.T."/>
            <person name="Teixeira P.J.P.L."/>
            <person name="Carazzolle M.F."/>
            <person name="Schuster S.C."/>
            <person name="Carlson J.E."/>
            <person name="Guiltinan M.J."/>
            <person name="Mieczkowski P."/>
            <person name="Farmer A."/>
            <person name="Ramaraj T."/>
            <person name="Crozier J."/>
            <person name="Davis R.E."/>
            <person name="Shao J."/>
            <person name="Melnick R.L."/>
            <person name="Pereira G.A.G."/>
            <person name="Bailey B.A."/>
        </authorList>
    </citation>
    <scope>NUCLEOTIDE SEQUENCE [LARGE SCALE GENOMIC DNA]</scope>
    <source>
        <strain evidence="2 3">MCA 2997</strain>
    </source>
</reference>
<dbReference type="GO" id="GO:0003676">
    <property type="term" value="F:nucleic acid binding"/>
    <property type="evidence" value="ECO:0007669"/>
    <property type="project" value="InterPro"/>
</dbReference>
<dbReference type="KEGG" id="mrr:Moror_9736"/>
<proteinExistence type="predicted"/>
<dbReference type="OrthoDB" id="2266637at2759"/>
<dbReference type="PANTHER" id="PTHR46564:SF1">
    <property type="entry name" value="TRANSPOSASE"/>
    <property type="match status" value="1"/>
</dbReference>
<dbReference type="PANTHER" id="PTHR46564">
    <property type="entry name" value="TRANSPOSASE"/>
    <property type="match status" value="1"/>
</dbReference>
<dbReference type="AlphaFoldDB" id="V2WYF0"/>
<dbReference type="Proteomes" id="UP000017559">
    <property type="component" value="Unassembled WGS sequence"/>
</dbReference>
<dbReference type="InterPro" id="IPR036397">
    <property type="entry name" value="RNaseH_sf"/>
</dbReference>
<dbReference type="HOGENOM" id="CLU_056788_12_0_1"/>
<organism evidence="2 3">
    <name type="scientific">Moniliophthora roreri (strain MCA 2997)</name>
    <name type="common">Cocoa frosty pod rot fungus</name>
    <name type="synonym">Crinipellis roreri</name>
    <dbReference type="NCBI Taxonomy" id="1381753"/>
    <lineage>
        <taxon>Eukaryota</taxon>
        <taxon>Fungi</taxon>
        <taxon>Dikarya</taxon>
        <taxon>Basidiomycota</taxon>
        <taxon>Agaricomycotina</taxon>
        <taxon>Agaricomycetes</taxon>
        <taxon>Agaricomycetidae</taxon>
        <taxon>Agaricales</taxon>
        <taxon>Marasmiineae</taxon>
        <taxon>Marasmiaceae</taxon>
        <taxon>Moniliophthora</taxon>
    </lineage>
</organism>
<sequence length="104" mass="12001">MTLPFPGSLSVIILDNACIHYRERILELANEYGVCIEFLSPYSPDYNPIEEAFSKIKHFIRWKNAIFLDIHADAGLLYDMYVVTTEVITPQNAQGYIRHVGYVF</sequence>
<evidence type="ECO:0000259" key="1">
    <source>
        <dbReference type="Pfam" id="PF13358"/>
    </source>
</evidence>
<comment type="caution">
    <text evidence="2">The sequence shown here is derived from an EMBL/GenBank/DDBJ whole genome shotgun (WGS) entry which is preliminary data.</text>
</comment>
<evidence type="ECO:0000313" key="3">
    <source>
        <dbReference type="Proteomes" id="UP000017559"/>
    </source>
</evidence>